<dbReference type="EMBL" id="ML996105">
    <property type="protein sequence ID" value="KAF2739173.1"/>
    <property type="molecule type" value="Genomic_DNA"/>
</dbReference>
<reference evidence="1" key="1">
    <citation type="journal article" date="2020" name="Stud. Mycol.">
        <title>101 Dothideomycetes genomes: a test case for predicting lifestyles and emergence of pathogens.</title>
        <authorList>
            <person name="Haridas S."/>
            <person name="Albert R."/>
            <person name="Binder M."/>
            <person name="Bloem J."/>
            <person name="Labutti K."/>
            <person name="Salamov A."/>
            <person name="Andreopoulos B."/>
            <person name="Baker S."/>
            <person name="Barry K."/>
            <person name="Bills G."/>
            <person name="Bluhm B."/>
            <person name="Cannon C."/>
            <person name="Castanera R."/>
            <person name="Culley D."/>
            <person name="Daum C."/>
            <person name="Ezra D."/>
            <person name="Gonzalez J."/>
            <person name="Henrissat B."/>
            <person name="Kuo A."/>
            <person name="Liang C."/>
            <person name="Lipzen A."/>
            <person name="Lutzoni F."/>
            <person name="Magnuson J."/>
            <person name="Mondo S."/>
            <person name="Nolan M."/>
            <person name="Ohm R."/>
            <person name="Pangilinan J."/>
            <person name="Park H.-J."/>
            <person name="Ramirez L."/>
            <person name="Alfaro M."/>
            <person name="Sun H."/>
            <person name="Tritt A."/>
            <person name="Yoshinaga Y."/>
            <person name="Zwiers L.-H."/>
            <person name="Turgeon B."/>
            <person name="Goodwin S."/>
            <person name="Spatafora J."/>
            <person name="Crous P."/>
            <person name="Grigoriev I."/>
        </authorList>
    </citation>
    <scope>NUCLEOTIDE SEQUENCE</scope>
    <source>
        <strain evidence="1">CBS 125425</strain>
    </source>
</reference>
<protein>
    <submittedName>
        <fullName evidence="1">Uncharacterized protein</fullName>
    </submittedName>
</protein>
<name>A0A9P4R4I2_9PLEO</name>
<comment type="caution">
    <text evidence="1">The sequence shown here is derived from an EMBL/GenBank/DDBJ whole genome shotgun (WGS) entry which is preliminary data.</text>
</comment>
<organism evidence="1 2">
    <name type="scientific">Polyplosphaeria fusca</name>
    <dbReference type="NCBI Taxonomy" id="682080"/>
    <lineage>
        <taxon>Eukaryota</taxon>
        <taxon>Fungi</taxon>
        <taxon>Dikarya</taxon>
        <taxon>Ascomycota</taxon>
        <taxon>Pezizomycotina</taxon>
        <taxon>Dothideomycetes</taxon>
        <taxon>Pleosporomycetidae</taxon>
        <taxon>Pleosporales</taxon>
        <taxon>Tetraplosphaeriaceae</taxon>
        <taxon>Polyplosphaeria</taxon>
    </lineage>
</organism>
<dbReference type="Proteomes" id="UP000799444">
    <property type="component" value="Unassembled WGS sequence"/>
</dbReference>
<accession>A0A9P4R4I2</accession>
<dbReference type="OrthoDB" id="3795311at2759"/>
<sequence length="268" mass="30839">MLSTRWPNTYDAMAERILTDAAFHTSYKLIHSAGGSEKQDSDEPVVLALKALVQARNIHVFTHHFPLNWFIDEHFRECPMTLLRAETFSGSQGQESMNPHVSLQRMSDGFEMPPEDQRMPEQQRLASFVERALESATKMLLRGDASEWIDVFWTLCILVLVHGDLERAAGFTDTLLTAQNELNRALENLTALYLHCCGDLHPLNDDEIDPEWVELVIGSHTGEPTKVWTQYVDYNSFWTGSRDDDWHVTSVKSFLKHLENYMNGWHLF</sequence>
<evidence type="ECO:0000313" key="2">
    <source>
        <dbReference type="Proteomes" id="UP000799444"/>
    </source>
</evidence>
<evidence type="ECO:0000313" key="1">
    <source>
        <dbReference type="EMBL" id="KAF2739173.1"/>
    </source>
</evidence>
<keyword evidence="2" id="KW-1185">Reference proteome</keyword>
<gene>
    <name evidence="1" type="ORF">EJ04DRAFT_508894</name>
</gene>
<dbReference type="AlphaFoldDB" id="A0A9P4R4I2"/>
<proteinExistence type="predicted"/>